<evidence type="ECO:0000256" key="3">
    <source>
        <dbReference type="ARBA" id="ARBA00009164"/>
    </source>
</evidence>
<evidence type="ECO:0000313" key="10">
    <source>
        <dbReference type="Proteomes" id="UP001159659"/>
    </source>
</evidence>
<dbReference type="Gene3D" id="3.30.479.10">
    <property type="entry name" value="6-pyruvoyl tetrahydropterin synthase/QueD"/>
    <property type="match status" value="1"/>
</dbReference>
<dbReference type="InterPro" id="IPR007115">
    <property type="entry name" value="6-PTP_synth/QueD"/>
</dbReference>
<comment type="cofactor">
    <cofactor evidence="1">
        <name>Zn(2+)</name>
        <dbReference type="ChEBI" id="CHEBI:29105"/>
    </cofactor>
</comment>
<comment type="pathway">
    <text evidence="2">Cofactor biosynthesis; tetrahydrobiopterin biosynthesis; tetrahydrobiopterin from 7,8-dihydroneopterin triphosphate: step 1/3.</text>
</comment>
<keyword evidence="7" id="KW-0783">Tetrahydrobiopterin biosynthesis</keyword>
<keyword evidence="5" id="KW-0479">Metal-binding</keyword>
<dbReference type="AlphaFoldDB" id="A0AAV0SQE0"/>
<organism evidence="9 10">
    <name type="scientific">Peronospora farinosa</name>
    <dbReference type="NCBI Taxonomy" id="134698"/>
    <lineage>
        <taxon>Eukaryota</taxon>
        <taxon>Sar</taxon>
        <taxon>Stramenopiles</taxon>
        <taxon>Oomycota</taxon>
        <taxon>Peronosporomycetes</taxon>
        <taxon>Peronosporales</taxon>
        <taxon>Peronosporaceae</taxon>
        <taxon>Peronospora</taxon>
    </lineage>
</organism>
<dbReference type="Pfam" id="PF01242">
    <property type="entry name" value="PTPS"/>
    <property type="match status" value="1"/>
</dbReference>
<proteinExistence type="inferred from homology"/>
<dbReference type="EMBL" id="CANTFK010000054">
    <property type="protein sequence ID" value="CAI5705512.1"/>
    <property type="molecule type" value="Genomic_DNA"/>
</dbReference>
<sequence>MPKTIVPTTFAIAPMAPISIHNQLIQVHVSKDYMSFNAAHFNIAFKGFRAKLHGHNYRLAVIVTGRVGSDGYVVDFGEIKKISQVICKDLNELFLVPMNSDVLKNSLTTRMYTLSRKTWRGSASPKGLLTTSDSSHVSDRVIDAFTRNVLLERGVQKMKISLSEADQHFASLERIIAPKS</sequence>
<evidence type="ECO:0000313" key="9">
    <source>
        <dbReference type="EMBL" id="CAI5705512.1"/>
    </source>
</evidence>
<protein>
    <recommendedName>
        <fullName evidence="4">6-pyruvoyltetrahydropterin synthase</fullName>
        <ecNumber evidence="4">4.2.3.12</ecNumber>
    </recommendedName>
</protein>
<dbReference type="EC" id="4.2.3.12" evidence="4"/>
<dbReference type="GO" id="GO:0046872">
    <property type="term" value="F:metal ion binding"/>
    <property type="evidence" value="ECO:0007669"/>
    <property type="project" value="UniProtKB-KW"/>
</dbReference>
<evidence type="ECO:0000256" key="5">
    <source>
        <dbReference type="ARBA" id="ARBA00022723"/>
    </source>
</evidence>
<evidence type="ECO:0000256" key="1">
    <source>
        <dbReference type="ARBA" id="ARBA00001947"/>
    </source>
</evidence>
<evidence type="ECO:0000256" key="8">
    <source>
        <dbReference type="ARBA" id="ARBA00023239"/>
    </source>
</evidence>
<keyword evidence="6" id="KW-0862">Zinc</keyword>
<evidence type="ECO:0000256" key="6">
    <source>
        <dbReference type="ARBA" id="ARBA00022833"/>
    </source>
</evidence>
<comment type="caution">
    <text evidence="9">The sequence shown here is derived from an EMBL/GenBank/DDBJ whole genome shotgun (WGS) entry which is preliminary data.</text>
</comment>
<comment type="similarity">
    <text evidence="3">Belongs to the PTPS family.</text>
</comment>
<dbReference type="InterPro" id="IPR038418">
    <property type="entry name" value="6-PTP_synth/QueD_sf"/>
</dbReference>
<dbReference type="GO" id="GO:0003874">
    <property type="term" value="F:6-pyruvoyltetrahydropterin synthase activity"/>
    <property type="evidence" value="ECO:0007669"/>
    <property type="project" value="UniProtKB-EC"/>
</dbReference>
<accession>A0AAV0SQE0</accession>
<dbReference type="SUPFAM" id="SSF55620">
    <property type="entry name" value="Tetrahydrobiopterin biosynthesis enzymes-like"/>
    <property type="match status" value="1"/>
</dbReference>
<name>A0AAV0SQE0_9STRA</name>
<dbReference type="PANTHER" id="PTHR12589:SF7">
    <property type="entry name" value="6-PYRUVOYL TETRAHYDROBIOPTERIN SYNTHASE"/>
    <property type="match status" value="1"/>
</dbReference>
<gene>
    <name evidence="9" type="ORF">PFR002_LOCUS628</name>
</gene>
<evidence type="ECO:0000256" key="2">
    <source>
        <dbReference type="ARBA" id="ARBA00005126"/>
    </source>
</evidence>
<keyword evidence="8" id="KW-0456">Lyase</keyword>
<dbReference type="GO" id="GO:0006729">
    <property type="term" value="P:tetrahydrobiopterin biosynthetic process"/>
    <property type="evidence" value="ECO:0007669"/>
    <property type="project" value="UniProtKB-KW"/>
</dbReference>
<evidence type="ECO:0000256" key="4">
    <source>
        <dbReference type="ARBA" id="ARBA00013100"/>
    </source>
</evidence>
<dbReference type="Proteomes" id="UP001159659">
    <property type="component" value="Unassembled WGS sequence"/>
</dbReference>
<evidence type="ECO:0000256" key="7">
    <source>
        <dbReference type="ARBA" id="ARBA00023007"/>
    </source>
</evidence>
<dbReference type="PANTHER" id="PTHR12589">
    <property type="entry name" value="PYRUVOYL TETRAHYDROBIOPTERIN SYNTHASE"/>
    <property type="match status" value="1"/>
</dbReference>
<reference evidence="9" key="1">
    <citation type="submission" date="2022-12" db="EMBL/GenBank/DDBJ databases">
        <authorList>
            <person name="Webb A."/>
        </authorList>
    </citation>
    <scope>NUCLEOTIDE SEQUENCE</scope>
    <source>
        <strain evidence="9">Pf2</strain>
    </source>
</reference>